<dbReference type="GO" id="GO:0016787">
    <property type="term" value="F:hydrolase activity"/>
    <property type="evidence" value="ECO:0007669"/>
    <property type="project" value="UniProtKB-KW"/>
</dbReference>
<evidence type="ECO:0000256" key="6">
    <source>
        <dbReference type="ARBA" id="ARBA00023136"/>
    </source>
</evidence>
<keyword evidence="3 7" id="KW-0812">Transmembrane</keyword>
<dbReference type="Proteomes" id="UP000198131">
    <property type="component" value="Unassembled WGS sequence"/>
</dbReference>
<gene>
    <name evidence="9" type="ORF">SAMN06265337_2699</name>
</gene>
<feature type="transmembrane region" description="Helical" evidence="7">
    <location>
        <begin position="71"/>
        <end position="97"/>
    </location>
</feature>
<evidence type="ECO:0000256" key="1">
    <source>
        <dbReference type="ARBA" id="ARBA00004651"/>
    </source>
</evidence>
<keyword evidence="5 7" id="KW-1133">Transmembrane helix</keyword>
<evidence type="ECO:0000256" key="3">
    <source>
        <dbReference type="ARBA" id="ARBA00022692"/>
    </source>
</evidence>
<evidence type="ECO:0000313" key="10">
    <source>
        <dbReference type="Proteomes" id="UP000198131"/>
    </source>
</evidence>
<protein>
    <submittedName>
        <fullName evidence="9">Undecaprenyl-diphosphatase</fullName>
    </submittedName>
</protein>
<sequence length="238" mass="26142">MNKHLLGLIQLIRRALRGHGPLIALLLLGVGAPWFIFVEVAEDIWESGGFIGDQSILEWIHHLEAPTLDTVALAFTTAGGPEVMSLLGLALVGLLYWKRCRHEALFFALAVCGAVALNVLAKTLFGRPRPALWESIAPAKFYSFPSGHAMGSAALAAALGFLLWQSPWRWPVCILGTLFTLGVGLSRMYLGVHYPSDVLAGWVCSLGWVAGLHVLLSPDFQQLQTWWREGVAYWNRSV</sequence>
<keyword evidence="2" id="KW-1003">Cell membrane</keyword>
<proteinExistence type="predicted"/>
<feature type="transmembrane region" description="Helical" evidence="7">
    <location>
        <begin position="141"/>
        <end position="163"/>
    </location>
</feature>
<dbReference type="SMART" id="SM00014">
    <property type="entry name" value="acidPPc"/>
    <property type="match status" value="1"/>
</dbReference>
<evidence type="ECO:0000256" key="7">
    <source>
        <dbReference type="SAM" id="Phobius"/>
    </source>
</evidence>
<name>A0A212UAB3_9BACT</name>
<organism evidence="9 10">
    <name type="scientific">Hymenobacter gelipurpurascens</name>
    <dbReference type="NCBI Taxonomy" id="89968"/>
    <lineage>
        <taxon>Bacteria</taxon>
        <taxon>Pseudomonadati</taxon>
        <taxon>Bacteroidota</taxon>
        <taxon>Cytophagia</taxon>
        <taxon>Cytophagales</taxon>
        <taxon>Hymenobacteraceae</taxon>
        <taxon>Hymenobacter</taxon>
    </lineage>
</organism>
<evidence type="ECO:0000256" key="5">
    <source>
        <dbReference type="ARBA" id="ARBA00022989"/>
    </source>
</evidence>
<keyword evidence="10" id="KW-1185">Reference proteome</keyword>
<dbReference type="InterPro" id="IPR036938">
    <property type="entry name" value="PAP2/HPO_sf"/>
</dbReference>
<dbReference type="GO" id="GO:0005886">
    <property type="term" value="C:plasma membrane"/>
    <property type="evidence" value="ECO:0007669"/>
    <property type="project" value="UniProtKB-SubCell"/>
</dbReference>
<evidence type="ECO:0000313" key="9">
    <source>
        <dbReference type="EMBL" id="SNC75090.1"/>
    </source>
</evidence>
<dbReference type="Gene3D" id="1.20.144.10">
    <property type="entry name" value="Phosphatidic acid phosphatase type 2/haloperoxidase"/>
    <property type="match status" value="2"/>
</dbReference>
<dbReference type="CDD" id="cd03392">
    <property type="entry name" value="PAP2_like_2"/>
    <property type="match status" value="1"/>
</dbReference>
<comment type="subcellular location">
    <subcellularLocation>
        <location evidence="1">Cell membrane</location>
        <topology evidence="1">Multi-pass membrane protein</topology>
    </subcellularLocation>
</comment>
<feature type="transmembrane region" description="Helical" evidence="7">
    <location>
        <begin position="20"/>
        <end position="37"/>
    </location>
</feature>
<dbReference type="EMBL" id="FYEW01000002">
    <property type="protein sequence ID" value="SNC75090.1"/>
    <property type="molecule type" value="Genomic_DNA"/>
</dbReference>
<dbReference type="SUPFAM" id="SSF48317">
    <property type="entry name" value="Acid phosphatase/Vanadium-dependent haloperoxidase"/>
    <property type="match status" value="1"/>
</dbReference>
<evidence type="ECO:0000256" key="2">
    <source>
        <dbReference type="ARBA" id="ARBA00022475"/>
    </source>
</evidence>
<dbReference type="PANTHER" id="PTHR14969:SF62">
    <property type="entry name" value="DECAPRENYLPHOSPHORYL-5-PHOSPHORIBOSE PHOSPHATASE RV3807C-RELATED"/>
    <property type="match status" value="1"/>
</dbReference>
<dbReference type="Pfam" id="PF01569">
    <property type="entry name" value="PAP2"/>
    <property type="match status" value="1"/>
</dbReference>
<dbReference type="PANTHER" id="PTHR14969">
    <property type="entry name" value="SPHINGOSINE-1-PHOSPHATE PHOSPHOHYDROLASE"/>
    <property type="match status" value="1"/>
</dbReference>
<dbReference type="OrthoDB" id="9773582at2"/>
<keyword evidence="4" id="KW-0378">Hydrolase</keyword>
<feature type="domain" description="Phosphatidic acid phosphatase type 2/haloperoxidase" evidence="8">
    <location>
        <begin position="104"/>
        <end position="213"/>
    </location>
</feature>
<accession>A0A212UAB3</accession>
<feature type="transmembrane region" description="Helical" evidence="7">
    <location>
        <begin position="104"/>
        <end position="121"/>
    </location>
</feature>
<dbReference type="InterPro" id="IPR000326">
    <property type="entry name" value="PAP2/HPO"/>
</dbReference>
<keyword evidence="6 7" id="KW-0472">Membrane</keyword>
<feature type="transmembrane region" description="Helical" evidence="7">
    <location>
        <begin position="170"/>
        <end position="192"/>
    </location>
</feature>
<evidence type="ECO:0000259" key="8">
    <source>
        <dbReference type="SMART" id="SM00014"/>
    </source>
</evidence>
<evidence type="ECO:0000256" key="4">
    <source>
        <dbReference type="ARBA" id="ARBA00022801"/>
    </source>
</evidence>
<dbReference type="RefSeq" id="WP_088844036.1">
    <property type="nucleotide sequence ID" value="NZ_FYEW01000002.1"/>
</dbReference>
<dbReference type="AlphaFoldDB" id="A0A212UAB3"/>
<feature type="transmembrane region" description="Helical" evidence="7">
    <location>
        <begin position="198"/>
        <end position="216"/>
    </location>
</feature>
<reference evidence="10" key="1">
    <citation type="submission" date="2017-06" db="EMBL/GenBank/DDBJ databases">
        <authorList>
            <person name="Varghese N."/>
            <person name="Submissions S."/>
        </authorList>
    </citation>
    <scope>NUCLEOTIDE SEQUENCE [LARGE SCALE GENOMIC DNA]</scope>
    <source>
        <strain evidence="10">DSM 11116</strain>
    </source>
</reference>